<proteinExistence type="predicted"/>
<comment type="caution">
    <text evidence="1">The sequence shown here is derived from an EMBL/GenBank/DDBJ whole genome shotgun (WGS) entry which is preliminary data.</text>
</comment>
<organism evidence="1 2">
    <name type="scientific">Actinoplanes auranticolor</name>
    <dbReference type="NCBI Taxonomy" id="47988"/>
    <lineage>
        <taxon>Bacteria</taxon>
        <taxon>Bacillati</taxon>
        <taxon>Actinomycetota</taxon>
        <taxon>Actinomycetes</taxon>
        <taxon>Micromonosporales</taxon>
        <taxon>Micromonosporaceae</taxon>
        <taxon>Actinoplanes</taxon>
    </lineage>
</organism>
<evidence type="ECO:0000313" key="2">
    <source>
        <dbReference type="Proteomes" id="UP000681340"/>
    </source>
</evidence>
<protein>
    <submittedName>
        <fullName evidence="1">Uncharacterized protein</fullName>
    </submittedName>
</protein>
<keyword evidence="2" id="KW-1185">Reference proteome</keyword>
<name>A0A919SVA8_9ACTN</name>
<reference evidence="1" key="1">
    <citation type="submission" date="2021-03" db="EMBL/GenBank/DDBJ databases">
        <title>Whole genome shotgun sequence of Actinoplanes auranticolor NBRC 12245.</title>
        <authorList>
            <person name="Komaki H."/>
            <person name="Tamura T."/>
        </authorList>
    </citation>
    <scope>NUCLEOTIDE SEQUENCE</scope>
    <source>
        <strain evidence="1">NBRC 12245</strain>
    </source>
</reference>
<dbReference type="EMBL" id="BOQL01000071">
    <property type="protein sequence ID" value="GIM78047.1"/>
    <property type="molecule type" value="Genomic_DNA"/>
</dbReference>
<accession>A0A919SVA8</accession>
<dbReference type="Proteomes" id="UP000681340">
    <property type="component" value="Unassembled WGS sequence"/>
</dbReference>
<gene>
    <name evidence="1" type="ORF">Aau02nite_78980</name>
</gene>
<evidence type="ECO:0000313" key="1">
    <source>
        <dbReference type="EMBL" id="GIM78047.1"/>
    </source>
</evidence>
<dbReference type="AlphaFoldDB" id="A0A919SVA8"/>
<sequence>MNNMAVKHRKMGRKKGDTALSTLNEDLRETLALIKEEAAFEADLEGSPRTTAEMAEKFPAVAGQQRMT</sequence>